<accession>X1G400</accession>
<comment type="caution">
    <text evidence="1">The sequence shown here is derived from an EMBL/GenBank/DDBJ whole genome shotgun (WGS) entry which is preliminary data.</text>
</comment>
<reference evidence="1" key="1">
    <citation type="journal article" date="2014" name="Front. Microbiol.">
        <title>High frequency of phylogenetically diverse reductive dehalogenase-homologous genes in deep subseafloor sedimentary metagenomes.</title>
        <authorList>
            <person name="Kawai M."/>
            <person name="Futagami T."/>
            <person name="Toyoda A."/>
            <person name="Takaki Y."/>
            <person name="Nishi S."/>
            <person name="Hori S."/>
            <person name="Arai W."/>
            <person name="Tsubouchi T."/>
            <person name="Morono Y."/>
            <person name="Uchiyama I."/>
            <person name="Ito T."/>
            <person name="Fujiyama A."/>
            <person name="Inagaki F."/>
            <person name="Takami H."/>
        </authorList>
    </citation>
    <scope>NUCLEOTIDE SEQUENCE</scope>
    <source>
        <strain evidence="1">Expedition CK06-06</strain>
    </source>
</reference>
<organism evidence="1">
    <name type="scientific">marine sediment metagenome</name>
    <dbReference type="NCBI Taxonomy" id="412755"/>
    <lineage>
        <taxon>unclassified sequences</taxon>
        <taxon>metagenomes</taxon>
        <taxon>ecological metagenomes</taxon>
    </lineage>
</organism>
<gene>
    <name evidence="1" type="ORF">S03H2_36021</name>
</gene>
<dbReference type="EMBL" id="BARU01022078">
    <property type="protein sequence ID" value="GAH52641.1"/>
    <property type="molecule type" value="Genomic_DNA"/>
</dbReference>
<feature type="non-terminal residue" evidence="1">
    <location>
        <position position="32"/>
    </location>
</feature>
<name>X1G400_9ZZZZ</name>
<sequence>MELKADVVNINGDKISTVTLNKKVFFSESDVN</sequence>
<proteinExistence type="predicted"/>
<evidence type="ECO:0000313" key="1">
    <source>
        <dbReference type="EMBL" id="GAH52641.1"/>
    </source>
</evidence>
<protein>
    <submittedName>
        <fullName evidence="1">Uncharacterized protein</fullName>
    </submittedName>
</protein>
<dbReference type="AlphaFoldDB" id="X1G400"/>